<name>A0A816ALN1_9BILA</name>
<reference evidence="2" key="1">
    <citation type="submission" date="2021-02" db="EMBL/GenBank/DDBJ databases">
        <authorList>
            <person name="Nowell W R."/>
        </authorList>
    </citation>
    <scope>NUCLEOTIDE SEQUENCE</scope>
</reference>
<proteinExistence type="predicted"/>
<comment type="caution">
    <text evidence="2">The sequence shown here is derived from an EMBL/GenBank/DDBJ whole genome shotgun (WGS) entry which is preliminary data.</text>
</comment>
<feature type="transmembrane region" description="Helical" evidence="1">
    <location>
        <begin position="37"/>
        <end position="60"/>
    </location>
</feature>
<keyword evidence="1" id="KW-0472">Membrane</keyword>
<keyword evidence="1" id="KW-1133">Transmembrane helix</keyword>
<dbReference type="Proteomes" id="UP000663834">
    <property type="component" value="Unassembled WGS sequence"/>
</dbReference>
<sequence>MSSQFDANSNETLLSTSTSFLLDSSSFWLLFRIKLLILIPCVLACIILFLLIFYLLKYFIGYCRKSRQKLTINHRQKTNDK</sequence>
<evidence type="ECO:0000313" key="2">
    <source>
        <dbReference type="EMBL" id="CAF1599771.1"/>
    </source>
</evidence>
<accession>A0A816ALN1</accession>
<protein>
    <submittedName>
        <fullName evidence="2">Uncharacterized protein</fullName>
    </submittedName>
</protein>
<dbReference type="EMBL" id="CAJNOW010011604">
    <property type="protein sequence ID" value="CAF1599771.1"/>
    <property type="molecule type" value="Genomic_DNA"/>
</dbReference>
<evidence type="ECO:0000256" key="1">
    <source>
        <dbReference type="SAM" id="Phobius"/>
    </source>
</evidence>
<keyword evidence="1" id="KW-0812">Transmembrane</keyword>
<organism evidence="2 3">
    <name type="scientific">Rotaria magnacalcarata</name>
    <dbReference type="NCBI Taxonomy" id="392030"/>
    <lineage>
        <taxon>Eukaryota</taxon>
        <taxon>Metazoa</taxon>
        <taxon>Spiralia</taxon>
        <taxon>Gnathifera</taxon>
        <taxon>Rotifera</taxon>
        <taxon>Eurotatoria</taxon>
        <taxon>Bdelloidea</taxon>
        <taxon>Philodinida</taxon>
        <taxon>Philodinidae</taxon>
        <taxon>Rotaria</taxon>
    </lineage>
</organism>
<gene>
    <name evidence="2" type="ORF">KQP761_LOCUS22133</name>
</gene>
<evidence type="ECO:0000313" key="3">
    <source>
        <dbReference type="Proteomes" id="UP000663834"/>
    </source>
</evidence>
<dbReference type="AlphaFoldDB" id="A0A816ALN1"/>